<dbReference type="PANTHER" id="PTHR11091:SF0">
    <property type="entry name" value="MALATE DEHYDROGENASE"/>
    <property type="match status" value="1"/>
</dbReference>
<keyword evidence="4" id="KW-1185">Reference proteome</keyword>
<dbReference type="PANTHER" id="PTHR11091">
    <property type="entry name" value="OXIDOREDUCTASE-RELATED"/>
    <property type="match status" value="1"/>
</dbReference>
<dbReference type="EMBL" id="OAOP01000013">
    <property type="protein sequence ID" value="SNX75522.1"/>
    <property type="molecule type" value="Genomic_DNA"/>
</dbReference>
<gene>
    <name evidence="3" type="ORF">SAMN05877753_11322</name>
</gene>
<name>A0A285D6U3_9BACI</name>
<evidence type="ECO:0000313" key="3">
    <source>
        <dbReference type="EMBL" id="SNX75522.1"/>
    </source>
</evidence>
<keyword evidence="2" id="KW-0560">Oxidoreductase</keyword>
<dbReference type="GO" id="GO:0016491">
    <property type="term" value="F:oxidoreductase activity"/>
    <property type="evidence" value="ECO:0007669"/>
    <property type="project" value="UniProtKB-KW"/>
</dbReference>
<accession>A0A285D6U3</accession>
<protein>
    <submittedName>
        <fullName evidence="3">LDH2 family malate/lactate/ureidoglycolate dehydrogenase</fullName>
    </submittedName>
</protein>
<proteinExistence type="inferred from homology"/>
<dbReference type="InterPro" id="IPR036111">
    <property type="entry name" value="Mal/L-sulfo/L-lacto_DH-like_sf"/>
</dbReference>
<sequence>METQIYDRVLQTHYIDMGKKALMETGVSHEHAEIQMQSLLESDLRGVFSHGIFRLPRYLEQLKNKYINPSPNIRNFKRNEIIEVLDGDHGLGAIVGTVAMRKAIEKSKKVGVGVVACRKSNHFGTAAYYAEMASSENQIGIVLTNSSPIIAPTGSIRPLIGNNPWSISVPTKGKPITLDLANTIVAKGKLRIAMQNGESIPLGWALDQNGKPTTDPKEALKGVVLPIGEYKGYGIALMVEILAGIITGADFSVNMVDHDAEGKRNVGHLFISLNLEHFMEITEYYSRIEELIDLIKTSPTLKNDGVFLPGEKEWNNKSSQLDEYVTLPEKSFQVFNQLFHHYAER</sequence>
<dbReference type="InterPro" id="IPR043144">
    <property type="entry name" value="Mal/L-sulf/L-lact_DH-like_ah"/>
</dbReference>
<dbReference type="Gene3D" id="1.10.1530.10">
    <property type="match status" value="1"/>
</dbReference>
<dbReference type="InterPro" id="IPR043143">
    <property type="entry name" value="Mal/L-sulf/L-lact_DH-like_NADP"/>
</dbReference>
<dbReference type="Gene3D" id="3.30.1370.60">
    <property type="entry name" value="Hypothetical oxidoreductase yiak, domain 2"/>
    <property type="match status" value="1"/>
</dbReference>
<organism evidence="3 4">
    <name type="scientific">Bacillus oleivorans</name>
    <dbReference type="NCBI Taxonomy" id="1448271"/>
    <lineage>
        <taxon>Bacteria</taxon>
        <taxon>Bacillati</taxon>
        <taxon>Bacillota</taxon>
        <taxon>Bacilli</taxon>
        <taxon>Bacillales</taxon>
        <taxon>Bacillaceae</taxon>
        <taxon>Bacillus</taxon>
    </lineage>
</organism>
<dbReference type="Proteomes" id="UP000219546">
    <property type="component" value="Unassembled WGS sequence"/>
</dbReference>
<dbReference type="Pfam" id="PF02615">
    <property type="entry name" value="Ldh_2"/>
    <property type="match status" value="1"/>
</dbReference>
<dbReference type="SUPFAM" id="SSF89733">
    <property type="entry name" value="L-sulfolactate dehydrogenase-like"/>
    <property type="match status" value="1"/>
</dbReference>
<comment type="similarity">
    <text evidence="1">Belongs to the LDH2/MDH2 oxidoreductase family.</text>
</comment>
<dbReference type="InterPro" id="IPR003767">
    <property type="entry name" value="Malate/L-lactate_DH-like"/>
</dbReference>
<dbReference type="AlphaFoldDB" id="A0A285D6U3"/>
<evidence type="ECO:0000313" key="4">
    <source>
        <dbReference type="Proteomes" id="UP000219546"/>
    </source>
</evidence>
<evidence type="ECO:0000256" key="2">
    <source>
        <dbReference type="ARBA" id="ARBA00023002"/>
    </source>
</evidence>
<reference evidence="3 4" key="1">
    <citation type="submission" date="2017-08" db="EMBL/GenBank/DDBJ databases">
        <authorList>
            <person name="de Groot N.N."/>
        </authorList>
    </citation>
    <scope>NUCLEOTIDE SEQUENCE [LARGE SCALE GENOMIC DNA]</scope>
    <source>
        <strain evidence="3 4">JC228</strain>
    </source>
</reference>
<dbReference type="OrthoDB" id="9769447at2"/>
<evidence type="ECO:0000256" key="1">
    <source>
        <dbReference type="ARBA" id="ARBA00006056"/>
    </source>
</evidence>
<dbReference type="RefSeq" id="WP_097160590.1">
    <property type="nucleotide sequence ID" value="NZ_JBEPMQ010000017.1"/>
</dbReference>